<evidence type="ECO:0000256" key="3">
    <source>
        <dbReference type="ARBA" id="ARBA00022692"/>
    </source>
</evidence>
<sequence length="162" mass="17240">LILRTFDTVRMNISFFLLPTLLVILLATSSYGQALDENNTNLTTPSALTTAITTLITSNATSYITITTVPITTQNATSSQTTATTDPTTTVTSAVTNITTPSTSNSTVTTTTLITTTKATGRKFDGFSFIGGIILALGLSGILYLVVSYLRRSNRLPYANLQ</sequence>
<evidence type="ECO:0000256" key="8">
    <source>
        <dbReference type="SAM" id="Phobius"/>
    </source>
</evidence>
<evidence type="ECO:0000256" key="4">
    <source>
        <dbReference type="ARBA" id="ARBA00022729"/>
    </source>
</evidence>
<evidence type="ECO:0000313" key="10">
    <source>
        <dbReference type="EMBL" id="CAF4284602.1"/>
    </source>
</evidence>
<dbReference type="InterPro" id="IPR007947">
    <property type="entry name" value="CD164_MGC24"/>
</dbReference>
<comment type="caution">
    <text evidence="10">The sequence shown here is derived from an EMBL/GenBank/DDBJ whole genome shotgun (WGS) entry which is preliminary data.</text>
</comment>
<name>A0A8S2TEA5_9BILA</name>
<feature type="chain" id="PRO_5035885713" description="Sialomucin core protein 24" evidence="9">
    <location>
        <begin position="35"/>
        <end position="162"/>
    </location>
</feature>
<feature type="signal peptide" evidence="9">
    <location>
        <begin position="1"/>
        <end position="34"/>
    </location>
</feature>
<dbReference type="AlphaFoldDB" id="A0A8S2TEA5"/>
<evidence type="ECO:0000256" key="7">
    <source>
        <dbReference type="ARBA" id="ARBA00023180"/>
    </source>
</evidence>
<evidence type="ECO:0000256" key="2">
    <source>
        <dbReference type="ARBA" id="ARBA00005341"/>
    </source>
</evidence>
<keyword evidence="4 9" id="KW-0732">Signal</keyword>
<reference evidence="10" key="1">
    <citation type="submission" date="2021-02" db="EMBL/GenBank/DDBJ databases">
        <authorList>
            <person name="Nowell W R."/>
        </authorList>
    </citation>
    <scope>NUCLEOTIDE SEQUENCE</scope>
</reference>
<evidence type="ECO:0000256" key="6">
    <source>
        <dbReference type="ARBA" id="ARBA00023136"/>
    </source>
</evidence>
<dbReference type="GO" id="GO:0031410">
    <property type="term" value="C:cytoplasmic vesicle"/>
    <property type="evidence" value="ECO:0007669"/>
    <property type="project" value="TreeGrafter"/>
</dbReference>
<proteinExistence type="inferred from homology"/>
<protein>
    <recommendedName>
        <fullName evidence="12">Sialomucin core protein 24</fullName>
    </recommendedName>
</protein>
<dbReference type="PANTHER" id="PTHR11337">
    <property type="entry name" value="MUCIN/PORIMIN"/>
    <property type="match status" value="1"/>
</dbReference>
<keyword evidence="6 8" id="KW-0472">Membrane</keyword>
<dbReference type="Pfam" id="PF05283">
    <property type="entry name" value="MGC-24"/>
    <property type="match status" value="1"/>
</dbReference>
<accession>A0A8S2TEA5</accession>
<dbReference type="EMBL" id="CAJOBJ010033133">
    <property type="protein sequence ID" value="CAF4284602.1"/>
    <property type="molecule type" value="Genomic_DNA"/>
</dbReference>
<dbReference type="PANTHER" id="PTHR11337:SF8">
    <property type="entry name" value="VISGUN, ISOFORM E"/>
    <property type="match status" value="1"/>
</dbReference>
<organism evidence="10 11">
    <name type="scientific">Rotaria magnacalcarata</name>
    <dbReference type="NCBI Taxonomy" id="392030"/>
    <lineage>
        <taxon>Eukaryota</taxon>
        <taxon>Metazoa</taxon>
        <taxon>Spiralia</taxon>
        <taxon>Gnathifera</taxon>
        <taxon>Rotifera</taxon>
        <taxon>Eurotatoria</taxon>
        <taxon>Bdelloidea</taxon>
        <taxon>Philodinida</taxon>
        <taxon>Philodinidae</taxon>
        <taxon>Rotaria</taxon>
    </lineage>
</organism>
<comment type="similarity">
    <text evidence="2">Belongs to the CD164 family.</text>
</comment>
<feature type="non-terminal residue" evidence="10">
    <location>
        <position position="1"/>
    </location>
</feature>
<keyword evidence="5 8" id="KW-1133">Transmembrane helix</keyword>
<evidence type="ECO:0000256" key="9">
    <source>
        <dbReference type="SAM" id="SignalP"/>
    </source>
</evidence>
<dbReference type="GO" id="GO:0016020">
    <property type="term" value="C:membrane"/>
    <property type="evidence" value="ECO:0007669"/>
    <property type="project" value="UniProtKB-SubCell"/>
</dbReference>
<feature type="transmembrane region" description="Helical" evidence="8">
    <location>
        <begin position="127"/>
        <end position="147"/>
    </location>
</feature>
<evidence type="ECO:0000256" key="1">
    <source>
        <dbReference type="ARBA" id="ARBA00004479"/>
    </source>
</evidence>
<evidence type="ECO:0000256" key="5">
    <source>
        <dbReference type="ARBA" id="ARBA00022989"/>
    </source>
</evidence>
<evidence type="ECO:0000313" key="11">
    <source>
        <dbReference type="Proteomes" id="UP000681720"/>
    </source>
</evidence>
<keyword evidence="7" id="KW-0325">Glycoprotein</keyword>
<gene>
    <name evidence="10" type="ORF">GIL414_LOCUS25122</name>
</gene>
<keyword evidence="3 8" id="KW-0812">Transmembrane</keyword>
<comment type="subcellular location">
    <subcellularLocation>
        <location evidence="1">Membrane</location>
        <topology evidence="1">Single-pass type I membrane protein</topology>
    </subcellularLocation>
</comment>
<dbReference type="Proteomes" id="UP000681720">
    <property type="component" value="Unassembled WGS sequence"/>
</dbReference>
<evidence type="ECO:0008006" key="12">
    <source>
        <dbReference type="Google" id="ProtNLM"/>
    </source>
</evidence>